<feature type="domain" description="S1 motif" evidence="1">
    <location>
        <begin position="513"/>
        <end position="582"/>
    </location>
</feature>
<dbReference type="InterPro" id="IPR006641">
    <property type="entry name" value="YqgF/RNaseH-like_dom"/>
</dbReference>
<dbReference type="Pfam" id="PF22706">
    <property type="entry name" value="Tex_central_region"/>
    <property type="match status" value="1"/>
</dbReference>
<dbReference type="SUPFAM" id="SSF53098">
    <property type="entry name" value="Ribonuclease H-like"/>
    <property type="match status" value="1"/>
</dbReference>
<dbReference type="InterPro" id="IPR003029">
    <property type="entry name" value="S1_domain"/>
</dbReference>
<dbReference type="SUPFAM" id="SSF50249">
    <property type="entry name" value="Nucleic acid-binding proteins"/>
    <property type="match status" value="1"/>
</dbReference>
<organism evidence="2">
    <name type="scientific">bioreactor metagenome</name>
    <dbReference type="NCBI Taxonomy" id="1076179"/>
    <lineage>
        <taxon>unclassified sequences</taxon>
        <taxon>metagenomes</taxon>
        <taxon>ecological metagenomes</taxon>
    </lineage>
</organism>
<dbReference type="Gene3D" id="1.10.150.310">
    <property type="entry name" value="Tex RuvX-like domain-like"/>
    <property type="match status" value="1"/>
</dbReference>
<comment type="caution">
    <text evidence="2">The sequence shown here is derived from an EMBL/GenBank/DDBJ whole genome shotgun (WGS) entry which is preliminary data.</text>
</comment>
<dbReference type="CDD" id="cd05685">
    <property type="entry name" value="S1_Tex"/>
    <property type="match status" value="1"/>
</dbReference>
<dbReference type="Pfam" id="PF17674">
    <property type="entry name" value="HHH_9"/>
    <property type="match status" value="1"/>
</dbReference>
<dbReference type="FunFam" id="2.40.50.140:FF:000051">
    <property type="entry name" value="RNA-binding transcriptional accessory protein"/>
    <property type="match status" value="1"/>
</dbReference>
<dbReference type="InterPro" id="IPR012340">
    <property type="entry name" value="NA-bd_OB-fold"/>
</dbReference>
<protein>
    <submittedName>
        <fullName evidence="2">Protein YhgF</fullName>
    </submittedName>
</protein>
<proteinExistence type="predicted"/>
<dbReference type="GO" id="GO:0003729">
    <property type="term" value="F:mRNA binding"/>
    <property type="evidence" value="ECO:0007669"/>
    <property type="project" value="TreeGrafter"/>
</dbReference>
<dbReference type="InterPro" id="IPR041692">
    <property type="entry name" value="HHH_9"/>
</dbReference>
<dbReference type="InterPro" id="IPR023323">
    <property type="entry name" value="Tex-like_dom_sf"/>
</dbReference>
<dbReference type="InterPro" id="IPR044146">
    <property type="entry name" value="S1_Tex"/>
</dbReference>
<reference evidence="2" key="1">
    <citation type="submission" date="2019-08" db="EMBL/GenBank/DDBJ databases">
        <authorList>
            <person name="Kucharzyk K."/>
            <person name="Murdoch R.W."/>
            <person name="Higgins S."/>
            <person name="Loffler F."/>
        </authorList>
    </citation>
    <scope>NUCLEOTIDE SEQUENCE</scope>
</reference>
<dbReference type="InterPro" id="IPR012337">
    <property type="entry name" value="RNaseH-like_sf"/>
</dbReference>
<dbReference type="GO" id="GO:0006412">
    <property type="term" value="P:translation"/>
    <property type="evidence" value="ECO:0007669"/>
    <property type="project" value="TreeGrafter"/>
</dbReference>
<dbReference type="GO" id="GO:0003735">
    <property type="term" value="F:structural constituent of ribosome"/>
    <property type="evidence" value="ECO:0007669"/>
    <property type="project" value="TreeGrafter"/>
</dbReference>
<dbReference type="Gene3D" id="2.40.50.140">
    <property type="entry name" value="Nucleic acid-binding proteins"/>
    <property type="match status" value="1"/>
</dbReference>
<dbReference type="Gene3D" id="1.10.3500.10">
    <property type="entry name" value="Tex N-terminal region-like"/>
    <property type="match status" value="1"/>
</dbReference>
<dbReference type="SUPFAM" id="SSF47781">
    <property type="entry name" value="RuvA domain 2-like"/>
    <property type="match status" value="2"/>
</dbReference>
<dbReference type="FunFam" id="3.30.420.140:FF:000001">
    <property type="entry name" value="RNA-binding transcriptional accessory protein"/>
    <property type="match status" value="1"/>
</dbReference>
<dbReference type="InterPro" id="IPR010994">
    <property type="entry name" value="RuvA_2-like"/>
</dbReference>
<dbReference type="InterPro" id="IPR055179">
    <property type="entry name" value="Tex-like_central_region"/>
</dbReference>
<dbReference type="PANTHER" id="PTHR10724:SF10">
    <property type="entry name" value="S1 RNA-BINDING DOMAIN-CONTAINING PROTEIN 1"/>
    <property type="match status" value="1"/>
</dbReference>
<sequence length="583" mass="65078">MTFKADNVKTIARRFLGKDVKTEEEALAGARDIIAERISEKIEVREDLRTQYTKFGKIVSKAQKGIEDVESSKFKNYFDYSGSIYNIPAHRLLAILRGVNDGELQVKVSVEQDYCLNGIRRFVYPKGERIPFENKQQIEEAIEDSYKRLLHPSVENESLKIAKEKADIESIRVFGENLTALLLAPPLGQKRVLAIDPGFRTGCKIVCLDSMGDLLHNDTIYPHPPVNEKIQAIKKISNLVESYKIEVIAIGDGTASRETEAFIKKIPMPEGVKVFSVSEDGASVYSASPIAREEFPNYDVTVRGAVSIGRRVMDPLAELVKIDPKSIGVGQYQHDVDQSLLKEKLDNVVISCVNKVGVNLNTASKHLLSYVSGIGPSLAQNIIEYRSINGPFKSRNQLLKVKRLGEKVYEQCAGFLRIPDAPNPLDKSAVHPERYSLVEKMATDLKCSVVDLIKDDEKRSKIELNKYTTNEVGLPTLNDIITELSKPGRDPRTGVVKMEFSEDIQTIEDLKIGMILPGIVTNITNFGAFVDLGIKQDGLIHISQMSDKFISSPSEVLKLHQAVEVKVIEIDSARKRIQLSLKK</sequence>
<gene>
    <name evidence="2" type="primary">yhgF_24</name>
    <name evidence="2" type="ORF">SDC9_82999</name>
</gene>
<dbReference type="InterPro" id="IPR037027">
    <property type="entry name" value="YqgF/RNaseH-like_dom_sf"/>
</dbReference>
<dbReference type="InterPro" id="IPR032639">
    <property type="entry name" value="Tex_YqgF"/>
</dbReference>
<dbReference type="Pfam" id="PF12836">
    <property type="entry name" value="HHH_3"/>
    <property type="match status" value="1"/>
</dbReference>
<dbReference type="SMART" id="SM00732">
    <property type="entry name" value="YqgFc"/>
    <property type="match status" value="1"/>
</dbReference>
<evidence type="ECO:0000313" key="2">
    <source>
        <dbReference type="EMBL" id="MPM36403.1"/>
    </source>
</evidence>
<evidence type="ECO:0000259" key="1">
    <source>
        <dbReference type="PROSITE" id="PS50126"/>
    </source>
</evidence>
<dbReference type="SUPFAM" id="SSF158832">
    <property type="entry name" value="Tex N-terminal region-like"/>
    <property type="match status" value="1"/>
</dbReference>
<dbReference type="EMBL" id="VSSQ01007596">
    <property type="protein sequence ID" value="MPM36403.1"/>
    <property type="molecule type" value="Genomic_DNA"/>
</dbReference>
<accession>A0A644ZCF9</accession>
<name>A0A644ZCF9_9ZZZZ</name>
<dbReference type="Gene3D" id="3.30.420.140">
    <property type="entry name" value="YqgF/RNase H-like domain"/>
    <property type="match status" value="1"/>
</dbReference>
<dbReference type="PROSITE" id="PS50126">
    <property type="entry name" value="S1"/>
    <property type="match status" value="1"/>
</dbReference>
<dbReference type="InterPro" id="IPR050437">
    <property type="entry name" value="Ribos_protein_bS1-like"/>
</dbReference>
<dbReference type="Pfam" id="PF16921">
    <property type="entry name" value="Tex_YqgF"/>
    <property type="match status" value="1"/>
</dbReference>
<dbReference type="Pfam" id="PF00575">
    <property type="entry name" value="S1"/>
    <property type="match status" value="1"/>
</dbReference>
<dbReference type="SMART" id="SM00316">
    <property type="entry name" value="S1"/>
    <property type="match status" value="1"/>
</dbReference>
<dbReference type="PANTHER" id="PTHR10724">
    <property type="entry name" value="30S RIBOSOMAL PROTEIN S1"/>
    <property type="match status" value="1"/>
</dbReference>
<dbReference type="AlphaFoldDB" id="A0A644ZCF9"/>
<dbReference type="FunFam" id="1.10.150.310:FF:000001">
    <property type="entry name" value="RNA-binding transcriptional accessory protein"/>
    <property type="match status" value="1"/>
</dbReference>
<dbReference type="GO" id="GO:0005737">
    <property type="term" value="C:cytoplasm"/>
    <property type="evidence" value="ECO:0007669"/>
    <property type="project" value="UniProtKB-ARBA"/>
</dbReference>
<dbReference type="GO" id="GO:0006139">
    <property type="term" value="P:nucleobase-containing compound metabolic process"/>
    <property type="evidence" value="ECO:0007669"/>
    <property type="project" value="InterPro"/>
</dbReference>